<dbReference type="GO" id="GO:0016853">
    <property type="term" value="F:isomerase activity"/>
    <property type="evidence" value="ECO:0007669"/>
    <property type="project" value="InterPro"/>
</dbReference>
<dbReference type="RefSeq" id="WP_146425840.1">
    <property type="nucleotide sequence ID" value="NZ_VFIP01000011.1"/>
</dbReference>
<proteinExistence type="predicted"/>
<organism evidence="1 2">
    <name type="scientific">Pseudomonas saxonica</name>
    <dbReference type="NCBI Taxonomy" id="2600598"/>
    <lineage>
        <taxon>Bacteria</taxon>
        <taxon>Pseudomonadati</taxon>
        <taxon>Pseudomonadota</taxon>
        <taxon>Gammaproteobacteria</taxon>
        <taxon>Pseudomonadales</taxon>
        <taxon>Pseudomonadaceae</taxon>
        <taxon>Pseudomonas</taxon>
    </lineage>
</organism>
<dbReference type="OrthoDB" id="9808779at2"/>
<dbReference type="InterPro" id="IPR011013">
    <property type="entry name" value="Gal_mutarotase_sf_dom"/>
</dbReference>
<evidence type="ECO:0000313" key="1">
    <source>
        <dbReference type="EMBL" id="TWR96559.1"/>
    </source>
</evidence>
<dbReference type="InterPro" id="IPR008183">
    <property type="entry name" value="Aldose_1/G6P_1-epimerase"/>
</dbReference>
<evidence type="ECO:0000313" key="2">
    <source>
        <dbReference type="Proteomes" id="UP000317901"/>
    </source>
</evidence>
<dbReference type="GO" id="GO:0005975">
    <property type="term" value="P:carbohydrate metabolic process"/>
    <property type="evidence" value="ECO:0007669"/>
    <property type="project" value="InterPro"/>
</dbReference>
<dbReference type="GO" id="GO:0030246">
    <property type="term" value="F:carbohydrate binding"/>
    <property type="evidence" value="ECO:0007669"/>
    <property type="project" value="InterPro"/>
</dbReference>
<dbReference type="Proteomes" id="UP000317901">
    <property type="component" value="Unassembled WGS sequence"/>
</dbReference>
<dbReference type="InterPro" id="IPR014718">
    <property type="entry name" value="GH-type_carb-bd"/>
</dbReference>
<comment type="caution">
    <text evidence="1">The sequence shown here is derived from an EMBL/GenBank/DDBJ whole genome shotgun (WGS) entry which is preliminary data.</text>
</comment>
<dbReference type="EMBL" id="VFIP01000011">
    <property type="protein sequence ID" value="TWR96559.1"/>
    <property type="molecule type" value="Genomic_DNA"/>
</dbReference>
<sequence length="300" mass="32987">MTPHLLTLEDGMTRLTLAPHIGGSILDWRLIASNQPLLRNSRADALASGSANQLACYPLVPWSNRVGGGGFNGPDHWFALAPNSPPGPLPIHGSGWQQAWAVKEHSSRHACLQLDSTIPFAYSAQLIYTLRDGQLNIELKVTHQDKHAAWHGLGLHPYLPRTANTRLQAKTTKVWLCDAQGLPTDCVPLPAEWDFNQGNSLPQSRLDNCFTEWDGHARIIQPDLGYTLECQASGTEYCLVYCPPGEDFFCFEPVTHPVNAHHLPGHPGLTLLHKGQTMGVSCKLHVKDLSRDASSLKLKP</sequence>
<dbReference type="SUPFAM" id="SSF74650">
    <property type="entry name" value="Galactose mutarotase-like"/>
    <property type="match status" value="1"/>
</dbReference>
<dbReference type="Gene3D" id="2.70.98.10">
    <property type="match status" value="1"/>
</dbReference>
<reference evidence="1 2" key="1">
    <citation type="submission" date="2019-06" db="EMBL/GenBank/DDBJ databases">
        <title>Pseudomonas bimorpha sp. nov. isolated from bovine raw milk and skim milk concentrate.</title>
        <authorList>
            <person name="Hofmann K."/>
            <person name="Huptas C."/>
            <person name="Doll E."/>
            <person name="Scherer S."/>
            <person name="Wenning M."/>
        </authorList>
    </citation>
    <scope>NUCLEOTIDE SEQUENCE [LARGE SCALE GENOMIC DNA]</scope>
    <source>
        <strain evidence="1 2">DSM 108990</strain>
    </source>
</reference>
<dbReference type="AlphaFoldDB" id="A0A5C5PZF4"/>
<dbReference type="Pfam" id="PF01263">
    <property type="entry name" value="Aldose_epim"/>
    <property type="match status" value="1"/>
</dbReference>
<accession>A0A5C5PZF4</accession>
<dbReference type="CDD" id="cd09021">
    <property type="entry name" value="Aldose_epim_Ec_YphB"/>
    <property type="match status" value="1"/>
</dbReference>
<protein>
    <submittedName>
        <fullName evidence="1">Aldose 1-epimerase</fullName>
    </submittedName>
</protein>
<name>A0A5C5PZF4_9PSED</name>
<gene>
    <name evidence="1" type="ORF">FJD37_08245</name>
</gene>